<evidence type="ECO:0008006" key="9">
    <source>
        <dbReference type="Google" id="ProtNLM"/>
    </source>
</evidence>
<comment type="similarity">
    <text evidence="2">Belongs to the CD225/Dispanin family.</text>
</comment>
<evidence type="ECO:0000256" key="6">
    <source>
        <dbReference type="SAM" id="Phobius"/>
    </source>
</evidence>
<evidence type="ECO:0000313" key="7">
    <source>
        <dbReference type="Ensembl" id="ENSMMUP00000063498.1"/>
    </source>
</evidence>
<reference evidence="8" key="1">
    <citation type="journal article" date="2007" name="Science">
        <title>Evolutionary and biomedical insights from the rhesus macaque genome.</title>
        <authorList>
            <person name="Gibbs R.A."/>
            <person name="Rogers J."/>
            <person name="Katze M.G."/>
            <person name="Bumgarner R."/>
            <person name="Weinstock G.M."/>
            <person name="Mardis E.R."/>
            <person name="Remington K.A."/>
            <person name="Strausberg R.L."/>
            <person name="Venter J.C."/>
            <person name="Wilson R.K."/>
            <person name="Batzer M.A."/>
            <person name="Bustamante C.D."/>
            <person name="Eichler E.E."/>
            <person name="Hahn M.W."/>
            <person name="Hardison R.C."/>
            <person name="Makova K.D."/>
            <person name="Miller W."/>
            <person name="Milosavljevic A."/>
            <person name="Palermo R.E."/>
            <person name="Siepel A."/>
            <person name="Sikela J.M."/>
            <person name="Attaway T."/>
            <person name="Bell S."/>
            <person name="Bernard K.E."/>
            <person name="Buhay C.J."/>
            <person name="Chandrabose M.N."/>
            <person name="Dao M."/>
            <person name="Davis C."/>
            <person name="Delehaunty K.D."/>
            <person name="Ding Y."/>
            <person name="Dinh H.H."/>
            <person name="Dugan-Rocha S."/>
            <person name="Fulton L.A."/>
            <person name="Gabisi R.A."/>
            <person name="Garner T.T."/>
            <person name="Godfrey J."/>
            <person name="Hawes A.C."/>
            <person name="Hernandez J."/>
            <person name="Hines S."/>
            <person name="Holder M."/>
            <person name="Hume J."/>
            <person name="Jhangiani S.N."/>
            <person name="Joshi V."/>
            <person name="Khan Z.M."/>
            <person name="Kirkness E.F."/>
            <person name="Cree A."/>
            <person name="Fowler R.G."/>
            <person name="Lee S."/>
            <person name="Lewis L.R."/>
            <person name="Li Z."/>
            <person name="Liu Y.-S."/>
            <person name="Moore S.M."/>
            <person name="Muzny D."/>
            <person name="Nazareth L.V."/>
            <person name="Ngo D.N."/>
            <person name="Okwuonu G.O."/>
            <person name="Pai G."/>
            <person name="Parker D."/>
            <person name="Paul H.A."/>
            <person name="Pfannkoch C."/>
            <person name="Pohl C.S."/>
            <person name="Rogers Y.-H.C."/>
            <person name="Ruiz S.J."/>
            <person name="Sabo A."/>
            <person name="Santibanez J."/>
            <person name="Schneider B.W."/>
            <person name="Smith S.M."/>
            <person name="Sodergren E."/>
            <person name="Svatek A.F."/>
            <person name="Utterback T.R."/>
            <person name="Vattathil S."/>
            <person name="Warren W."/>
            <person name="White C.S."/>
            <person name="Chinwalla A.T."/>
            <person name="Feng Y."/>
            <person name="Halpern A.L."/>
            <person name="Hillier L.W."/>
            <person name="Huang X."/>
            <person name="Minx P."/>
            <person name="Nelson J.O."/>
            <person name="Pepin K.H."/>
            <person name="Qin X."/>
            <person name="Sutton G.G."/>
            <person name="Venter E."/>
            <person name="Walenz B.P."/>
            <person name="Wallis J.W."/>
            <person name="Worley K.C."/>
            <person name="Yang S.-P."/>
            <person name="Jones S.M."/>
            <person name="Marra M.A."/>
            <person name="Rocchi M."/>
            <person name="Schein J.E."/>
            <person name="Baertsch R."/>
            <person name="Clarke L."/>
            <person name="Csuros M."/>
            <person name="Glasscock J."/>
            <person name="Harris R.A."/>
            <person name="Havlak P."/>
            <person name="Jackson A.R."/>
            <person name="Jiang H."/>
            <person name="Liu Y."/>
            <person name="Messina D.N."/>
            <person name="Shen Y."/>
            <person name="Song H.X.-Z."/>
            <person name="Wylie T."/>
            <person name="Zhang L."/>
            <person name="Birney E."/>
            <person name="Han K."/>
            <person name="Konkel M.K."/>
            <person name="Lee J."/>
            <person name="Smit A.F.A."/>
            <person name="Ullmer B."/>
            <person name="Wang H."/>
            <person name="Xing J."/>
            <person name="Burhans R."/>
            <person name="Cheng Z."/>
            <person name="Karro J.E."/>
            <person name="Ma J."/>
            <person name="Raney B."/>
            <person name="She X."/>
            <person name="Cox M.J."/>
            <person name="Demuth J.P."/>
            <person name="Dumas L.J."/>
            <person name="Han S.-G."/>
            <person name="Hopkins J."/>
            <person name="Karimpour-Fard A."/>
            <person name="Kim Y.H."/>
            <person name="Pollack J.R."/>
            <person name="Vinar T."/>
            <person name="Addo-Quaye C."/>
            <person name="Degenhardt J."/>
            <person name="Denby A."/>
            <person name="Hubisz M.J."/>
            <person name="Indap A."/>
            <person name="Kosiol C."/>
            <person name="Lahn B.T."/>
            <person name="Lawson H.A."/>
            <person name="Marklein A."/>
            <person name="Nielsen R."/>
            <person name="Vallender E.J."/>
            <person name="Clark A.G."/>
            <person name="Ferguson B."/>
            <person name="Hernandez R.D."/>
            <person name="Hirani K."/>
            <person name="Kehrer-Sawatzki H."/>
            <person name="Kolb J."/>
            <person name="Patil S."/>
            <person name="Pu L.-L."/>
            <person name="Ren Y."/>
            <person name="Smith D.G."/>
            <person name="Wheeler D.A."/>
            <person name="Schenck I."/>
            <person name="Ball E.V."/>
            <person name="Chen R."/>
            <person name="Cooper D.N."/>
            <person name="Giardine B."/>
            <person name="Hsu F."/>
            <person name="Kent W.J."/>
            <person name="Lesk A."/>
            <person name="Nelson D.L."/>
            <person name="O'brien W.E."/>
            <person name="Pruefer K."/>
            <person name="Stenson P.D."/>
            <person name="Wallace J.C."/>
            <person name="Ke H."/>
            <person name="Liu X.-M."/>
            <person name="Wang P."/>
            <person name="Xiang A.P."/>
            <person name="Yang F."/>
            <person name="Barber G.P."/>
            <person name="Haussler D."/>
            <person name="Karolchik D."/>
            <person name="Kern A.D."/>
            <person name="Kuhn R.M."/>
            <person name="Smith K.E."/>
            <person name="Zwieg A.S."/>
        </authorList>
    </citation>
    <scope>NUCLEOTIDE SEQUENCE [LARGE SCALE GENOMIC DNA]</scope>
    <source>
        <strain evidence="8">17573</strain>
    </source>
</reference>
<reference evidence="7" key="3">
    <citation type="submission" date="2025-08" db="UniProtKB">
        <authorList>
            <consortium name="Ensembl"/>
        </authorList>
    </citation>
    <scope>IDENTIFICATION</scope>
    <source>
        <strain evidence="7">17573</strain>
    </source>
</reference>
<organism evidence="7 8">
    <name type="scientific">Macaca mulatta</name>
    <name type="common">Rhesus macaque</name>
    <dbReference type="NCBI Taxonomy" id="9544"/>
    <lineage>
        <taxon>Eukaryota</taxon>
        <taxon>Metazoa</taxon>
        <taxon>Chordata</taxon>
        <taxon>Craniata</taxon>
        <taxon>Vertebrata</taxon>
        <taxon>Euteleostomi</taxon>
        <taxon>Mammalia</taxon>
        <taxon>Eutheria</taxon>
        <taxon>Euarchontoglires</taxon>
        <taxon>Primates</taxon>
        <taxon>Haplorrhini</taxon>
        <taxon>Catarrhini</taxon>
        <taxon>Cercopithecidae</taxon>
        <taxon>Cercopithecinae</taxon>
        <taxon>Macaca</taxon>
    </lineage>
</organism>
<evidence type="ECO:0000256" key="1">
    <source>
        <dbReference type="ARBA" id="ARBA00004370"/>
    </source>
</evidence>
<protein>
    <recommendedName>
        <fullName evidence="9">Interferon induced transmembrane protein 3</fullName>
    </recommendedName>
</protein>
<dbReference type="STRING" id="9544.ENSMMUP00000063498"/>
<dbReference type="AlphaFoldDB" id="A0A5F7ZFV2"/>
<dbReference type="ExpressionAtlas" id="A0A5F7ZFV2">
    <property type="expression patterns" value="baseline"/>
</dbReference>
<evidence type="ECO:0000256" key="2">
    <source>
        <dbReference type="ARBA" id="ARBA00006843"/>
    </source>
</evidence>
<sequence length="250" mass="27293">MHKEEHEVSVLGAPHSTILPRSTMINIQSETSVPDHIVWSLFNTIFLNWCCLGFIAFAYSVKGQEDGWRPDWGPGLCLHRQVPEHLGPDFGHPHDHSAHCRPSIDLPSPSIGQETSFRPGALPITCVPRAPPSIPRPAPRAESCISPLSSHTFLQLHSIKCTCFWCRCDFTWGGVLLWVLSVDLRPSSVVSPCTAPSGLCSSWGPGKCSGLLVSGLLLWAAAGSRTLGGVPASWKSQLRLKVGSFRERQC</sequence>
<proteinExistence type="inferred from homology"/>
<feature type="transmembrane region" description="Helical" evidence="6">
    <location>
        <begin position="37"/>
        <end position="59"/>
    </location>
</feature>
<dbReference type="PANTHER" id="PTHR13999">
    <property type="entry name" value="INTERFERON INDUCIBLE TRANSMEMBRANE PROTEIN"/>
    <property type="match status" value="1"/>
</dbReference>
<gene>
    <name evidence="7" type="primary">LOC697687</name>
</gene>
<keyword evidence="3 6" id="KW-0812">Transmembrane</keyword>
<dbReference type="PANTHER" id="PTHR13999:SF6">
    <property type="entry name" value="INTERFERON-INDUCED TRANSMEMBRANE PROTEIN 1"/>
    <property type="match status" value="1"/>
</dbReference>
<dbReference type="Pfam" id="PF04505">
    <property type="entry name" value="CD225"/>
    <property type="match status" value="1"/>
</dbReference>
<evidence type="ECO:0000313" key="8">
    <source>
        <dbReference type="Proteomes" id="UP000006718"/>
    </source>
</evidence>
<name>A0A5F7ZFV2_MACMU</name>
<dbReference type="GO" id="GO:0016020">
    <property type="term" value="C:membrane"/>
    <property type="evidence" value="ECO:0007669"/>
    <property type="project" value="UniProtKB-SubCell"/>
</dbReference>
<dbReference type="Ensembl" id="ENSMMUT00000080797.1">
    <property type="protein sequence ID" value="ENSMMUP00000063498.1"/>
    <property type="gene ID" value="ENSMMUG00000061959.1"/>
</dbReference>
<keyword evidence="8" id="KW-1185">Reference proteome</keyword>
<dbReference type="InterPro" id="IPR007593">
    <property type="entry name" value="CD225/Dispanin_fam"/>
</dbReference>
<accession>A0A5F7ZFV2</accession>
<keyword evidence="5 6" id="KW-0472">Membrane</keyword>
<evidence type="ECO:0000256" key="5">
    <source>
        <dbReference type="ARBA" id="ARBA00023136"/>
    </source>
</evidence>
<evidence type="ECO:0000256" key="3">
    <source>
        <dbReference type="ARBA" id="ARBA00022692"/>
    </source>
</evidence>
<dbReference type="VEuPathDB" id="HostDB:ENSMMUG00000061959"/>
<dbReference type="InParanoid" id="A0A5F7ZFV2"/>
<comment type="subcellular location">
    <subcellularLocation>
        <location evidence="1">Membrane</location>
    </subcellularLocation>
</comment>
<keyword evidence="4 6" id="KW-1133">Transmembrane helix</keyword>
<reference evidence="7" key="4">
    <citation type="submission" date="2025-09" db="UniProtKB">
        <authorList>
            <consortium name="Ensembl"/>
        </authorList>
    </citation>
    <scope>IDENTIFICATION</scope>
    <source>
        <strain evidence="7">17573</strain>
    </source>
</reference>
<evidence type="ECO:0000256" key="4">
    <source>
        <dbReference type="ARBA" id="ARBA00022989"/>
    </source>
</evidence>
<dbReference type="Proteomes" id="UP000006718">
    <property type="component" value="Chromosome 14"/>
</dbReference>
<dbReference type="InterPro" id="IPR051517">
    <property type="entry name" value="IFITM_antiviral_protein"/>
</dbReference>
<reference evidence="7" key="2">
    <citation type="submission" date="2019-01" db="EMBL/GenBank/DDBJ databases">
        <authorList>
            <person name="Graves T."/>
            <person name="Eichler E.E."/>
            <person name="Wilson R.K."/>
        </authorList>
    </citation>
    <scope>NUCLEOTIDE SEQUENCE [LARGE SCALE GENOMIC DNA]</scope>
    <source>
        <strain evidence="7">17573</strain>
    </source>
</reference>
<dbReference type="GeneTree" id="ENSGT00950000182857"/>
<dbReference type="Bgee" id="ENSMMUG00000061959">
    <property type="expression patterns" value="Expressed in spleen and 21 other cell types or tissues"/>
</dbReference>